<dbReference type="Proteomes" id="UP000030401">
    <property type="component" value="Unassembled WGS sequence"/>
</dbReference>
<sequence length="98" mass="11385">MSDHLRRSIAEFSGVAISQEEKGVAKYGKPLDPRDNYNWLEMAKEELVDGFKYLEAERVKRQRSVARIRELLHLLQGCEKVAVKIEEHLDRLEGSRCD</sequence>
<gene>
    <name evidence="1" type="ORF">N784_13460</name>
</gene>
<accession>A0A0A5G071</accession>
<comment type="caution">
    <text evidence="1">The sequence shown here is derived from an EMBL/GenBank/DDBJ whole genome shotgun (WGS) entry which is preliminary data.</text>
</comment>
<keyword evidence="2" id="KW-1185">Reference proteome</keyword>
<evidence type="ECO:0000313" key="2">
    <source>
        <dbReference type="Proteomes" id="UP000030401"/>
    </source>
</evidence>
<proteinExistence type="predicted"/>
<dbReference type="STRING" id="1385512.N784_13460"/>
<dbReference type="AlphaFoldDB" id="A0A0A5G071"/>
<dbReference type="EMBL" id="AVPG01000038">
    <property type="protein sequence ID" value="KGX84465.1"/>
    <property type="molecule type" value="Genomic_DNA"/>
</dbReference>
<dbReference type="OrthoDB" id="2723429at2"/>
<dbReference type="RefSeq" id="WP_052127372.1">
    <property type="nucleotide sequence ID" value="NZ_AVPG01000038.1"/>
</dbReference>
<evidence type="ECO:0000313" key="1">
    <source>
        <dbReference type="EMBL" id="KGX84465.1"/>
    </source>
</evidence>
<reference evidence="1 2" key="1">
    <citation type="submission" date="2013-08" db="EMBL/GenBank/DDBJ databases">
        <authorList>
            <person name="Huang J."/>
            <person name="Wang G."/>
        </authorList>
    </citation>
    <scope>NUCLEOTIDE SEQUENCE [LARGE SCALE GENOMIC DNA]</scope>
    <source>
        <strain evidence="1 2">JSM 072002</strain>
    </source>
</reference>
<name>A0A0A5G071_9BACI</name>
<protein>
    <submittedName>
        <fullName evidence="1">Uncharacterized protein</fullName>
    </submittedName>
</protein>
<organism evidence="1 2">
    <name type="scientific">Pontibacillus litoralis JSM 072002</name>
    <dbReference type="NCBI Taxonomy" id="1385512"/>
    <lineage>
        <taxon>Bacteria</taxon>
        <taxon>Bacillati</taxon>
        <taxon>Bacillota</taxon>
        <taxon>Bacilli</taxon>
        <taxon>Bacillales</taxon>
        <taxon>Bacillaceae</taxon>
        <taxon>Pontibacillus</taxon>
    </lineage>
</organism>